<feature type="domain" description="Shisa N-terminal" evidence="2">
    <location>
        <begin position="23"/>
        <end position="72"/>
    </location>
</feature>
<sequence length="184" mass="20547">MVPASGCSFLALSVLLLQAGALGEYCREYTDSDGRTYSEKSCPQFCCGNCISRYCCLDRSYKFGEDEQFMCNVLDDRTYQPVKEETLKLRSHFDDDWGPGPRIENTDKTGNTFQTGNKALTILGLTYLPSVILLLPSGYAVSQYKHLRQSECLVPHPFMGLNLSPNFAQSSRLFIIGQNATLVI</sequence>
<evidence type="ECO:0000259" key="2">
    <source>
        <dbReference type="Pfam" id="PF13908"/>
    </source>
</evidence>
<keyword evidence="1" id="KW-0732">Signal</keyword>
<gene>
    <name evidence="3" type="ORF">UY3_03024</name>
</gene>
<feature type="signal peptide" evidence="1">
    <location>
        <begin position="1"/>
        <end position="23"/>
    </location>
</feature>
<dbReference type="InterPro" id="IPR053891">
    <property type="entry name" value="Shisa_N"/>
</dbReference>
<feature type="chain" id="PRO_5004080411" evidence="1">
    <location>
        <begin position="24"/>
        <end position="184"/>
    </location>
</feature>
<keyword evidence="4" id="KW-1185">Reference proteome</keyword>
<evidence type="ECO:0000313" key="3">
    <source>
        <dbReference type="EMBL" id="EMP39745.1"/>
    </source>
</evidence>
<dbReference type="AlphaFoldDB" id="M7BVA8"/>
<evidence type="ECO:0000256" key="1">
    <source>
        <dbReference type="SAM" id="SignalP"/>
    </source>
</evidence>
<dbReference type="EMBL" id="KB515807">
    <property type="protein sequence ID" value="EMP39745.1"/>
    <property type="molecule type" value="Genomic_DNA"/>
</dbReference>
<reference evidence="4" key="1">
    <citation type="journal article" date="2013" name="Nat. Genet.">
        <title>The draft genomes of soft-shell turtle and green sea turtle yield insights into the development and evolution of the turtle-specific body plan.</title>
        <authorList>
            <person name="Wang Z."/>
            <person name="Pascual-Anaya J."/>
            <person name="Zadissa A."/>
            <person name="Li W."/>
            <person name="Niimura Y."/>
            <person name="Huang Z."/>
            <person name="Li C."/>
            <person name="White S."/>
            <person name="Xiong Z."/>
            <person name="Fang D."/>
            <person name="Wang B."/>
            <person name="Ming Y."/>
            <person name="Chen Y."/>
            <person name="Zheng Y."/>
            <person name="Kuraku S."/>
            <person name="Pignatelli M."/>
            <person name="Herrero J."/>
            <person name="Beal K."/>
            <person name="Nozawa M."/>
            <person name="Li Q."/>
            <person name="Wang J."/>
            <person name="Zhang H."/>
            <person name="Yu L."/>
            <person name="Shigenobu S."/>
            <person name="Wang J."/>
            <person name="Liu J."/>
            <person name="Flicek P."/>
            <person name="Searle S."/>
            <person name="Wang J."/>
            <person name="Kuratani S."/>
            <person name="Yin Y."/>
            <person name="Aken B."/>
            <person name="Zhang G."/>
            <person name="Irie N."/>
        </authorList>
    </citation>
    <scope>NUCLEOTIDE SEQUENCE [LARGE SCALE GENOMIC DNA]</scope>
</reference>
<dbReference type="Pfam" id="PF13908">
    <property type="entry name" value="Shisa_N"/>
    <property type="match status" value="1"/>
</dbReference>
<dbReference type="Proteomes" id="UP000031443">
    <property type="component" value="Unassembled WGS sequence"/>
</dbReference>
<protein>
    <submittedName>
        <fullName evidence="3">Protein shisa-5</fullName>
    </submittedName>
</protein>
<evidence type="ECO:0000313" key="4">
    <source>
        <dbReference type="Proteomes" id="UP000031443"/>
    </source>
</evidence>
<accession>M7BVA8</accession>
<proteinExistence type="predicted"/>
<name>M7BVA8_CHEMY</name>
<organism evidence="3 4">
    <name type="scientific">Chelonia mydas</name>
    <name type="common">Green sea-turtle</name>
    <name type="synonym">Chelonia agassizi</name>
    <dbReference type="NCBI Taxonomy" id="8469"/>
    <lineage>
        <taxon>Eukaryota</taxon>
        <taxon>Metazoa</taxon>
        <taxon>Chordata</taxon>
        <taxon>Craniata</taxon>
        <taxon>Vertebrata</taxon>
        <taxon>Euteleostomi</taxon>
        <taxon>Archelosauria</taxon>
        <taxon>Testudinata</taxon>
        <taxon>Testudines</taxon>
        <taxon>Cryptodira</taxon>
        <taxon>Durocryptodira</taxon>
        <taxon>Americhelydia</taxon>
        <taxon>Chelonioidea</taxon>
        <taxon>Cheloniidae</taxon>
        <taxon>Chelonia</taxon>
    </lineage>
</organism>